<dbReference type="PIRSF" id="PIRSF000193">
    <property type="entry name" value="Pyrrol-5-carb_rd"/>
    <property type="match status" value="1"/>
</dbReference>
<evidence type="ECO:0000256" key="2">
    <source>
        <dbReference type="ARBA" id="ARBA00022650"/>
    </source>
</evidence>
<name>A0ABN5LAB4_9LACO</name>
<dbReference type="InterPro" id="IPR036291">
    <property type="entry name" value="NAD(P)-bd_dom_sf"/>
</dbReference>
<keyword evidence="5 7" id="KW-0028">Amino-acid biosynthesis</keyword>
<evidence type="ECO:0000256" key="1">
    <source>
        <dbReference type="ARBA" id="ARBA00005525"/>
    </source>
</evidence>
<comment type="pathway">
    <text evidence="5 7">Amino-acid biosynthesis; L-proline biosynthesis; L-proline from L-glutamate 5-semialdehyde: step 1/1.</text>
</comment>
<reference evidence="10 11" key="1">
    <citation type="submission" date="2018-05" db="EMBL/GenBank/DDBJ databases">
        <title>Reference genomes for bee gut microbiota database.</title>
        <authorList>
            <person name="Ellegaard K.M."/>
        </authorList>
    </citation>
    <scope>NUCLEOTIDE SEQUENCE [LARGE SCALE GENOMIC DNA]</scope>
    <source>
        <strain evidence="10 11">ESL0186</strain>
    </source>
</reference>
<keyword evidence="2 5" id="KW-0641">Proline biosynthesis</keyword>
<evidence type="ECO:0000256" key="7">
    <source>
        <dbReference type="RuleBase" id="RU003903"/>
    </source>
</evidence>
<dbReference type="Gene3D" id="1.10.3730.10">
    <property type="entry name" value="ProC C-terminal domain-like"/>
    <property type="match status" value="1"/>
</dbReference>
<keyword evidence="3 5" id="KW-0521">NADP</keyword>
<dbReference type="Proteomes" id="UP000246036">
    <property type="component" value="Chromosome"/>
</dbReference>
<evidence type="ECO:0000259" key="9">
    <source>
        <dbReference type="Pfam" id="PF14748"/>
    </source>
</evidence>
<comment type="similarity">
    <text evidence="1 5 7">Belongs to the pyrroline-5-carboxylate reductase family.</text>
</comment>
<dbReference type="HAMAP" id="MF_01925">
    <property type="entry name" value="P5C_reductase"/>
    <property type="match status" value="1"/>
</dbReference>
<comment type="catalytic activity">
    <reaction evidence="5 7">
        <text>L-proline + NADP(+) = (S)-1-pyrroline-5-carboxylate + NADPH + 2 H(+)</text>
        <dbReference type="Rhea" id="RHEA:14109"/>
        <dbReference type="ChEBI" id="CHEBI:15378"/>
        <dbReference type="ChEBI" id="CHEBI:17388"/>
        <dbReference type="ChEBI" id="CHEBI:57783"/>
        <dbReference type="ChEBI" id="CHEBI:58349"/>
        <dbReference type="ChEBI" id="CHEBI:60039"/>
        <dbReference type="EC" id="1.5.1.2"/>
    </reaction>
</comment>
<sequence>MIQIKQIFKRCLLMKIGFIGAGKIGSAIIEGLLNAQNPSEDIYVFDGGRHHTAQKMAAERHLSLINNYEDFNDCQAVIVAVGGSATETIIKNLGQKYHGIILSTGGGDLTQINQKLPAETSFAKIVPNTPVQIGAGITVASFIPDEKPAVITTVKNIFTQMGAVYVVPEKLLGIYGTVAGCTPAYVDLMVEALSDAAVQNGVNRAESYEIINQMLLGTSKLALISKKLPEELKDEVTTPGGSTIRGVTKLEEEGFRNALIQAVNTSAN</sequence>
<organism evidence="10 11">
    <name type="scientific">Lactobacillus kullabergensis</name>
    <dbReference type="NCBI Taxonomy" id="1218493"/>
    <lineage>
        <taxon>Bacteria</taxon>
        <taxon>Bacillati</taxon>
        <taxon>Bacillota</taxon>
        <taxon>Bacilli</taxon>
        <taxon>Lactobacillales</taxon>
        <taxon>Lactobacillaceae</taxon>
        <taxon>Lactobacillus</taxon>
    </lineage>
</organism>
<dbReference type="SUPFAM" id="SSF48179">
    <property type="entry name" value="6-phosphogluconate dehydrogenase C-terminal domain-like"/>
    <property type="match status" value="1"/>
</dbReference>
<proteinExistence type="inferred from homology"/>
<evidence type="ECO:0000313" key="11">
    <source>
        <dbReference type="Proteomes" id="UP000246036"/>
    </source>
</evidence>
<dbReference type="Gene3D" id="3.40.50.720">
    <property type="entry name" value="NAD(P)-binding Rossmann-like Domain"/>
    <property type="match status" value="1"/>
</dbReference>
<dbReference type="NCBIfam" id="TIGR00112">
    <property type="entry name" value="proC"/>
    <property type="match status" value="1"/>
</dbReference>
<dbReference type="EMBL" id="CP029477">
    <property type="protein sequence ID" value="AWM74553.1"/>
    <property type="molecule type" value="Genomic_DNA"/>
</dbReference>
<comment type="subcellular location">
    <subcellularLocation>
        <location evidence="5">Cytoplasm</location>
    </subcellularLocation>
</comment>
<feature type="domain" description="Pyrroline-5-carboxylate reductase dimerisation" evidence="9">
    <location>
        <begin position="169"/>
        <end position="267"/>
    </location>
</feature>
<keyword evidence="4 5" id="KW-0560">Oxidoreductase</keyword>
<dbReference type="PANTHER" id="PTHR11645:SF0">
    <property type="entry name" value="PYRROLINE-5-CARBOXYLATE REDUCTASE 3"/>
    <property type="match status" value="1"/>
</dbReference>
<dbReference type="Pfam" id="PF14748">
    <property type="entry name" value="P5CR_dimer"/>
    <property type="match status" value="1"/>
</dbReference>
<dbReference type="InterPro" id="IPR053790">
    <property type="entry name" value="P5CR-like_CS"/>
</dbReference>
<comment type="function">
    <text evidence="5">Catalyzes the reduction of 1-pyrroline-5-carboxylate (PCA) to L-proline.</text>
</comment>
<feature type="domain" description="Pyrroline-5-carboxylate reductase catalytic N-terminal" evidence="8">
    <location>
        <begin position="15"/>
        <end position="104"/>
    </location>
</feature>
<keyword evidence="11" id="KW-1185">Reference proteome</keyword>
<evidence type="ECO:0000256" key="6">
    <source>
        <dbReference type="NCBIfam" id="TIGR00112"/>
    </source>
</evidence>
<dbReference type="InterPro" id="IPR000304">
    <property type="entry name" value="Pyrroline-COOH_reductase"/>
</dbReference>
<dbReference type="EC" id="1.5.1.2" evidence="5 6"/>
<dbReference type="Pfam" id="PF03807">
    <property type="entry name" value="F420_oxidored"/>
    <property type="match status" value="1"/>
</dbReference>
<gene>
    <name evidence="5 10" type="primary">proC</name>
    <name evidence="10" type="ORF">DKL58_00380</name>
</gene>
<dbReference type="InterPro" id="IPR028939">
    <property type="entry name" value="P5C_Rdtase_cat_N"/>
</dbReference>
<dbReference type="PANTHER" id="PTHR11645">
    <property type="entry name" value="PYRROLINE-5-CARBOXYLATE REDUCTASE"/>
    <property type="match status" value="1"/>
</dbReference>
<dbReference type="InterPro" id="IPR029036">
    <property type="entry name" value="P5CR_dimer"/>
</dbReference>
<evidence type="ECO:0000256" key="3">
    <source>
        <dbReference type="ARBA" id="ARBA00022857"/>
    </source>
</evidence>
<evidence type="ECO:0000259" key="8">
    <source>
        <dbReference type="Pfam" id="PF03807"/>
    </source>
</evidence>
<protein>
    <recommendedName>
        <fullName evidence="5 6">Pyrroline-5-carboxylate reductase</fullName>
        <shortName evidence="5">P5C reductase</shortName>
        <shortName evidence="5">P5CR</shortName>
        <ecNumber evidence="5 6">1.5.1.2</ecNumber>
    </recommendedName>
    <alternativeName>
        <fullName evidence="5">PCA reductase</fullName>
    </alternativeName>
</protein>
<evidence type="ECO:0000313" key="10">
    <source>
        <dbReference type="EMBL" id="AWM74553.1"/>
    </source>
</evidence>
<evidence type="ECO:0000256" key="5">
    <source>
        <dbReference type="HAMAP-Rule" id="MF_01925"/>
    </source>
</evidence>
<evidence type="ECO:0000256" key="4">
    <source>
        <dbReference type="ARBA" id="ARBA00023002"/>
    </source>
</evidence>
<comment type="catalytic activity">
    <reaction evidence="5">
        <text>L-proline + NAD(+) = (S)-1-pyrroline-5-carboxylate + NADH + 2 H(+)</text>
        <dbReference type="Rhea" id="RHEA:14105"/>
        <dbReference type="ChEBI" id="CHEBI:15378"/>
        <dbReference type="ChEBI" id="CHEBI:17388"/>
        <dbReference type="ChEBI" id="CHEBI:57540"/>
        <dbReference type="ChEBI" id="CHEBI:57945"/>
        <dbReference type="ChEBI" id="CHEBI:60039"/>
        <dbReference type="EC" id="1.5.1.2"/>
    </reaction>
</comment>
<dbReference type="SUPFAM" id="SSF51735">
    <property type="entry name" value="NAD(P)-binding Rossmann-fold domains"/>
    <property type="match status" value="1"/>
</dbReference>
<keyword evidence="5" id="KW-0963">Cytoplasm</keyword>
<dbReference type="PROSITE" id="PS00521">
    <property type="entry name" value="P5CR"/>
    <property type="match status" value="1"/>
</dbReference>
<accession>A0ABN5LAB4</accession>
<dbReference type="InterPro" id="IPR008927">
    <property type="entry name" value="6-PGluconate_DH-like_C_sf"/>
</dbReference>